<dbReference type="Gene3D" id="1.10.10.10">
    <property type="entry name" value="Winged helix-like DNA-binding domain superfamily/Winged helix DNA-binding domain"/>
    <property type="match status" value="1"/>
</dbReference>
<gene>
    <name evidence="1" type="ORF">BN977_02571</name>
</gene>
<dbReference type="AlphaFoldDB" id="W9APS4"/>
<name>W9APS4_MYCCO</name>
<dbReference type="InterPro" id="IPR009057">
    <property type="entry name" value="Homeodomain-like_sf"/>
</dbReference>
<sequence>MLDREVYLYAEVDRLIGLSVGTARRWINGYERSGTAYPPILRVAPRDTEWATWGEFVEARILAEYRDENIPTARLRGAIGGLRRLYGIDYPLAHLRPYLAVHDRDLTISGDDVGLSEDEQMVVRTGQQLLGGASWNLIVQASLAQDERGEKIVTELRPDLEFPDIVISPDRYSGQPTFVGRRVSVATIAGMASAGERHEDLAADYGLSLEQVQAAVDYAAKYKLAA</sequence>
<dbReference type="InterPro" id="IPR007367">
    <property type="entry name" value="DUF433"/>
</dbReference>
<dbReference type="Pfam" id="PF04255">
    <property type="entry name" value="DUF433"/>
    <property type="match status" value="1"/>
</dbReference>
<dbReference type="SUPFAM" id="SSF46689">
    <property type="entry name" value="Homeodomain-like"/>
    <property type="match status" value="1"/>
</dbReference>
<evidence type="ECO:0008006" key="3">
    <source>
        <dbReference type="Google" id="ProtNLM"/>
    </source>
</evidence>
<keyword evidence="2" id="KW-1185">Reference proteome</keyword>
<dbReference type="Proteomes" id="UP000028870">
    <property type="component" value="Unassembled WGS sequence"/>
</dbReference>
<dbReference type="STRING" id="258533.BN977_02571"/>
<dbReference type="EMBL" id="CCBB010000001">
    <property type="protein sequence ID" value="CDO07759.1"/>
    <property type="molecule type" value="Genomic_DNA"/>
</dbReference>
<evidence type="ECO:0000313" key="1">
    <source>
        <dbReference type="EMBL" id="CDO07759.1"/>
    </source>
</evidence>
<reference evidence="1" key="2">
    <citation type="submission" date="2014-03" db="EMBL/GenBank/DDBJ databases">
        <authorList>
            <person name="Urmite Genomes"/>
        </authorList>
    </citation>
    <scope>NUCLEOTIDE SEQUENCE</scope>
    <source>
        <strain evidence="1">DSM 44829</strain>
    </source>
</reference>
<dbReference type="eggNOG" id="COG2442">
    <property type="taxonomic scope" value="Bacteria"/>
</dbReference>
<protein>
    <recommendedName>
        <fullName evidence="3">DUF433 domain-containing protein</fullName>
    </recommendedName>
</protein>
<dbReference type="InterPro" id="IPR036388">
    <property type="entry name" value="WH-like_DNA-bd_sf"/>
</dbReference>
<organism evidence="1 2">
    <name type="scientific">Mycolicibacterium cosmeticum</name>
    <dbReference type="NCBI Taxonomy" id="258533"/>
    <lineage>
        <taxon>Bacteria</taxon>
        <taxon>Bacillati</taxon>
        <taxon>Actinomycetota</taxon>
        <taxon>Actinomycetes</taxon>
        <taxon>Mycobacteriales</taxon>
        <taxon>Mycobacteriaceae</taxon>
        <taxon>Mycolicibacterium</taxon>
    </lineage>
</organism>
<reference evidence="1" key="1">
    <citation type="submission" date="2014-03" db="EMBL/GenBank/DDBJ databases">
        <title>Draft Genome Sequence of Mycobacterium cosmeticum DSM 44829.</title>
        <authorList>
            <person name="Croce O."/>
            <person name="Robert C."/>
            <person name="Raoult D."/>
            <person name="Drancourt M."/>
        </authorList>
    </citation>
    <scope>NUCLEOTIDE SEQUENCE [LARGE SCALE GENOMIC DNA]</scope>
    <source>
        <strain evidence="1">DSM 44829</strain>
    </source>
</reference>
<accession>W9APS4</accession>
<evidence type="ECO:0000313" key="2">
    <source>
        <dbReference type="Proteomes" id="UP000028870"/>
    </source>
</evidence>
<comment type="caution">
    <text evidence="1">The sequence shown here is derived from an EMBL/GenBank/DDBJ whole genome shotgun (WGS) entry which is preliminary data.</text>
</comment>
<proteinExistence type="predicted"/>